<gene>
    <name evidence="1" type="ORF">SAMN05216404_103261</name>
</gene>
<name>A0A1H8F8N2_9PROT</name>
<protein>
    <submittedName>
        <fullName evidence="1">Uncharacterized protein</fullName>
    </submittedName>
</protein>
<evidence type="ECO:0000313" key="2">
    <source>
        <dbReference type="Proteomes" id="UP000183898"/>
    </source>
</evidence>
<proteinExistence type="predicted"/>
<dbReference type="AlphaFoldDB" id="A0A1H8F8N2"/>
<reference evidence="1 2" key="1">
    <citation type="submission" date="2016-10" db="EMBL/GenBank/DDBJ databases">
        <authorList>
            <person name="de Groot N.N."/>
        </authorList>
    </citation>
    <scope>NUCLEOTIDE SEQUENCE [LARGE SCALE GENOMIC DNA]</scope>
    <source>
        <strain evidence="1 2">Nl18</strain>
    </source>
</reference>
<evidence type="ECO:0000313" key="1">
    <source>
        <dbReference type="EMBL" id="SEN28183.1"/>
    </source>
</evidence>
<accession>A0A1H8F8N2</accession>
<sequence length="83" mass="9529">MSFMRLIFKFAAVLDCTCLRQDNYTLRVTYPDGKLTFWPAAPARLPHSPVTDLNFPVRLKASDHLLRRKKSLCPLEIPTIKAI</sequence>
<dbReference type="Proteomes" id="UP000183898">
    <property type="component" value="Unassembled WGS sequence"/>
</dbReference>
<dbReference type="EMBL" id="FOCT01000003">
    <property type="protein sequence ID" value="SEN28183.1"/>
    <property type="molecule type" value="Genomic_DNA"/>
</dbReference>
<organism evidence="1 2">
    <name type="scientific">Nitrosospira multiformis</name>
    <dbReference type="NCBI Taxonomy" id="1231"/>
    <lineage>
        <taxon>Bacteria</taxon>
        <taxon>Pseudomonadati</taxon>
        <taxon>Pseudomonadota</taxon>
        <taxon>Betaproteobacteria</taxon>
        <taxon>Nitrosomonadales</taxon>
        <taxon>Nitrosomonadaceae</taxon>
        <taxon>Nitrosospira</taxon>
    </lineage>
</organism>